<dbReference type="InterPro" id="IPR024083">
    <property type="entry name" value="Fumarase/histidase_N"/>
</dbReference>
<name>A0A3M7T2B6_BRAPC</name>
<organism evidence="2 3">
    <name type="scientific">Brachionus plicatilis</name>
    <name type="common">Marine rotifer</name>
    <name type="synonym">Brachionus muelleri</name>
    <dbReference type="NCBI Taxonomy" id="10195"/>
    <lineage>
        <taxon>Eukaryota</taxon>
        <taxon>Metazoa</taxon>
        <taxon>Spiralia</taxon>
        <taxon>Gnathifera</taxon>
        <taxon>Rotifera</taxon>
        <taxon>Eurotatoria</taxon>
        <taxon>Monogononta</taxon>
        <taxon>Pseudotrocha</taxon>
        <taxon>Ploima</taxon>
        <taxon>Brachionidae</taxon>
        <taxon>Brachionus</taxon>
    </lineage>
</organism>
<dbReference type="GO" id="GO:0016829">
    <property type="term" value="F:lyase activity"/>
    <property type="evidence" value="ECO:0007669"/>
    <property type="project" value="UniProtKB-KW"/>
</dbReference>
<evidence type="ECO:0000256" key="1">
    <source>
        <dbReference type="SAM" id="MobiDB-lite"/>
    </source>
</evidence>
<feature type="region of interest" description="Disordered" evidence="1">
    <location>
        <begin position="22"/>
        <end position="61"/>
    </location>
</feature>
<evidence type="ECO:0000313" key="3">
    <source>
        <dbReference type="Proteomes" id="UP000276133"/>
    </source>
</evidence>
<protein>
    <submittedName>
        <fullName evidence="2">Adenylosuccinate lyase</fullName>
    </submittedName>
</protein>
<feature type="compositionally biased region" description="Basic and acidic residues" evidence="1">
    <location>
        <begin position="30"/>
        <end position="59"/>
    </location>
</feature>
<dbReference type="EMBL" id="REGN01000409">
    <property type="protein sequence ID" value="RNA42162.1"/>
    <property type="molecule type" value="Genomic_DNA"/>
</dbReference>
<proteinExistence type="predicted"/>
<gene>
    <name evidence="2" type="ORF">BpHYR1_009292</name>
</gene>
<keyword evidence="3" id="KW-1185">Reference proteome</keyword>
<dbReference type="Proteomes" id="UP000276133">
    <property type="component" value="Unassembled WGS sequence"/>
</dbReference>
<dbReference type="OrthoDB" id="406045at2759"/>
<keyword evidence="2" id="KW-0456">Lyase</keyword>
<dbReference type="AlphaFoldDB" id="A0A3M7T2B6"/>
<reference evidence="2 3" key="1">
    <citation type="journal article" date="2018" name="Sci. Rep.">
        <title>Genomic signatures of local adaptation to the degree of environmental predictability in rotifers.</title>
        <authorList>
            <person name="Franch-Gras L."/>
            <person name="Hahn C."/>
            <person name="Garcia-Roger E.M."/>
            <person name="Carmona M.J."/>
            <person name="Serra M."/>
            <person name="Gomez A."/>
        </authorList>
    </citation>
    <scope>NUCLEOTIDE SEQUENCE [LARGE SCALE GENOMIC DNA]</scope>
    <source>
        <strain evidence="2">HYR1</strain>
    </source>
</reference>
<comment type="caution">
    <text evidence="2">The sequence shown here is derived from an EMBL/GenBank/DDBJ whole genome shotgun (WGS) entry which is preliminary data.</text>
</comment>
<evidence type="ECO:0000313" key="2">
    <source>
        <dbReference type="EMBL" id="RNA42162.1"/>
    </source>
</evidence>
<accession>A0A3M7T2B6</accession>
<sequence>MKCKIEDGPDEAVPAELAEQYQTRTLFADQHPDKKEVDSEKSDSEEKEERQEELADETKPVGPVAFDQDALVKLCDSQGKRKGVDFIEFQYLKYESPLGSRYASKEMLELFSSFKRIRTWRLLRLYLARGENSLK</sequence>
<dbReference type="Gene3D" id="1.10.275.10">
    <property type="entry name" value="Fumarase/aspartase (N-terminal domain)"/>
    <property type="match status" value="1"/>
</dbReference>